<evidence type="ECO:0000259" key="8">
    <source>
        <dbReference type="PROSITE" id="PS50850"/>
    </source>
</evidence>
<feature type="transmembrane region" description="Helical" evidence="7">
    <location>
        <begin position="296"/>
        <end position="318"/>
    </location>
</feature>
<dbReference type="Pfam" id="PF07690">
    <property type="entry name" value="MFS_1"/>
    <property type="match status" value="1"/>
</dbReference>
<feature type="transmembrane region" description="Helical" evidence="7">
    <location>
        <begin position="426"/>
        <end position="451"/>
    </location>
</feature>
<keyword evidence="3 7" id="KW-0812">Transmembrane</keyword>
<comment type="similarity">
    <text evidence="2">Belongs to the major facilitator superfamily.</text>
</comment>
<dbReference type="GO" id="GO:0005886">
    <property type="term" value="C:plasma membrane"/>
    <property type="evidence" value="ECO:0007669"/>
    <property type="project" value="TreeGrafter"/>
</dbReference>
<organism evidence="10">
    <name type="scientific">Candida tenuis (strain ATCC 10573 / BCRC 21748 / CBS 615 / JCM 9827 / NBRC 10315 / NRRL Y-1498 / VKM Y-70)</name>
    <name type="common">Yeast</name>
    <name type="synonym">Yamadazyma tenuis</name>
    <dbReference type="NCBI Taxonomy" id="590646"/>
    <lineage>
        <taxon>Eukaryota</taxon>
        <taxon>Fungi</taxon>
        <taxon>Dikarya</taxon>
        <taxon>Ascomycota</taxon>
        <taxon>Saccharomycotina</taxon>
        <taxon>Pichiomycetes</taxon>
        <taxon>Debaryomycetaceae</taxon>
        <taxon>Yamadazyma</taxon>
    </lineage>
</organism>
<feature type="region of interest" description="Disordered" evidence="6">
    <location>
        <begin position="536"/>
        <end position="594"/>
    </location>
</feature>
<keyword evidence="10" id="KW-1185">Reference proteome</keyword>
<dbReference type="PANTHER" id="PTHR23501:SF198">
    <property type="entry name" value="AZOLE RESISTANCE PROTEIN 1-RELATED"/>
    <property type="match status" value="1"/>
</dbReference>
<feature type="transmembrane region" description="Helical" evidence="7">
    <location>
        <begin position="37"/>
        <end position="61"/>
    </location>
</feature>
<dbReference type="KEGG" id="cten:18250767"/>
<feature type="transmembrane region" description="Helical" evidence="7">
    <location>
        <begin position="388"/>
        <end position="406"/>
    </location>
</feature>
<accession>G3B5F1</accession>
<dbReference type="PROSITE" id="PS50850">
    <property type="entry name" value="MFS"/>
    <property type="match status" value="1"/>
</dbReference>
<evidence type="ECO:0000256" key="5">
    <source>
        <dbReference type="ARBA" id="ARBA00023136"/>
    </source>
</evidence>
<feature type="transmembrane region" description="Helical" evidence="7">
    <location>
        <begin position="229"/>
        <end position="248"/>
    </location>
</feature>
<dbReference type="AlphaFoldDB" id="G3B5F1"/>
<dbReference type="PANTHER" id="PTHR23501">
    <property type="entry name" value="MAJOR FACILITATOR SUPERFAMILY"/>
    <property type="match status" value="1"/>
</dbReference>
<sequence length="594" mass="64094">MPELEKTNSKDGKFYESNAGDGTLVSDQYLTGFKLSLTLLSVVLALFASALDQTIVSTILSTVGDEFGDFNKVGWLTSGYMLPMACLALSWGKISIAFGRKKTMLFGLFFFFIGSLIAALSKSMDMLIGARVIQGLGGSAIQAMTMVILSEVVPASKRSLSMTLIGITFSVASALGPFIGGSFTTHVTWRWCFWINLPISGIGFVFLMISFKPPKPEGDLKTKLAKIDFLGNFLMASGLVLVLLGLTFGGNDFAWKSAAVISCFILGGLLVIAFCVYNFKYSKIPIIMKEAATSPYVMTACFCGCFAFIQFMISIVYFSIYFQVVQGANAWQSGIDMLPMIITVPIVSISNGIFLRITRQIKLVLVFCGVCFVIGSGVSLLLRRGTTFGQHFGILVINGIASGLSFQSSLLSTQLAAPNTIPGSMIIVTALNNFFKSLGGVIGVVVGQLILQTSATSKMKDILNNLQRHSADYTILSNVGVDAIVANPSIVDQFPTSLKNSLIDAYVDSLHNIFYLSLASSCILLITSVFTSNKKLPKDGDIHTKNEPGDAKSTPNNDTNELENGQPKNNQKSDHDSENEEKSTPIDNSESNQS</sequence>
<keyword evidence="5 7" id="KW-0472">Membrane</keyword>
<protein>
    <submittedName>
        <fullName evidence="9">MDR transporter</fullName>
    </submittedName>
</protein>
<dbReference type="Proteomes" id="UP000000707">
    <property type="component" value="Unassembled WGS sequence"/>
</dbReference>
<feature type="transmembrane region" description="Helical" evidence="7">
    <location>
        <begin position="338"/>
        <end position="357"/>
    </location>
</feature>
<dbReference type="InterPro" id="IPR011701">
    <property type="entry name" value="MFS"/>
</dbReference>
<dbReference type="OrthoDB" id="10021397at2759"/>
<feature type="compositionally biased region" description="Polar residues" evidence="6">
    <location>
        <begin position="585"/>
        <end position="594"/>
    </location>
</feature>
<feature type="transmembrane region" description="Helical" evidence="7">
    <location>
        <begin position="364"/>
        <end position="382"/>
    </location>
</feature>
<dbReference type="InterPro" id="IPR036259">
    <property type="entry name" value="MFS_trans_sf"/>
</dbReference>
<comment type="subcellular location">
    <subcellularLocation>
        <location evidence="1">Membrane</location>
        <topology evidence="1">Multi-pass membrane protein</topology>
    </subcellularLocation>
</comment>
<proteinExistence type="inferred from homology"/>
<dbReference type="GO" id="GO:0022857">
    <property type="term" value="F:transmembrane transporter activity"/>
    <property type="evidence" value="ECO:0007669"/>
    <property type="project" value="InterPro"/>
</dbReference>
<feature type="transmembrane region" description="Helical" evidence="7">
    <location>
        <begin position="191"/>
        <end position="209"/>
    </location>
</feature>
<dbReference type="HOGENOM" id="CLU_000960_22_1_1"/>
<evidence type="ECO:0000256" key="1">
    <source>
        <dbReference type="ARBA" id="ARBA00004141"/>
    </source>
</evidence>
<dbReference type="CDD" id="cd17502">
    <property type="entry name" value="MFS_Azr1_MDR_like"/>
    <property type="match status" value="1"/>
</dbReference>
<gene>
    <name evidence="9" type="ORF">CANTEDRAFT_98368</name>
</gene>
<evidence type="ECO:0000256" key="2">
    <source>
        <dbReference type="ARBA" id="ARBA00008335"/>
    </source>
</evidence>
<dbReference type="GeneID" id="18250767"/>
<dbReference type="eggNOG" id="KOG0254">
    <property type="taxonomic scope" value="Eukaryota"/>
</dbReference>
<evidence type="ECO:0000256" key="6">
    <source>
        <dbReference type="SAM" id="MobiDB-lite"/>
    </source>
</evidence>
<dbReference type="SUPFAM" id="SSF103473">
    <property type="entry name" value="MFS general substrate transporter"/>
    <property type="match status" value="1"/>
</dbReference>
<feature type="transmembrane region" description="Helical" evidence="7">
    <location>
        <begin position="103"/>
        <end position="120"/>
    </location>
</feature>
<feature type="domain" description="Major facilitator superfamily (MFS) profile" evidence="8">
    <location>
        <begin position="38"/>
        <end position="536"/>
    </location>
</feature>
<feature type="transmembrane region" description="Helical" evidence="7">
    <location>
        <begin position="73"/>
        <end position="91"/>
    </location>
</feature>
<evidence type="ECO:0000256" key="3">
    <source>
        <dbReference type="ARBA" id="ARBA00022692"/>
    </source>
</evidence>
<feature type="transmembrane region" description="Helical" evidence="7">
    <location>
        <begin position="513"/>
        <end position="531"/>
    </location>
</feature>
<evidence type="ECO:0000313" key="10">
    <source>
        <dbReference type="Proteomes" id="UP000000707"/>
    </source>
</evidence>
<dbReference type="InterPro" id="IPR020846">
    <property type="entry name" value="MFS_dom"/>
</dbReference>
<dbReference type="Gene3D" id="1.20.1250.20">
    <property type="entry name" value="MFS general substrate transporter like domains"/>
    <property type="match status" value="1"/>
</dbReference>
<feature type="transmembrane region" description="Helical" evidence="7">
    <location>
        <begin position="160"/>
        <end position="179"/>
    </location>
</feature>
<dbReference type="EMBL" id="GL996524">
    <property type="protein sequence ID" value="EGV63206.1"/>
    <property type="molecule type" value="Genomic_DNA"/>
</dbReference>
<keyword evidence="4 7" id="KW-1133">Transmembrane helix</keyword>
<evidence type="ECO:0000256" key="7">
    <source>
        <dbReference type="SAM" id="Phobius"/>
    </source>
</evidence>
<name>G3B5F1_CANTC</name>
<evidence type="ECO:0000256" key="4">
    <source>
        <dbReference type="ARBA" id="ARBA00022989"/>
    </source>
</evidence>
<evidence type="ECO:0000313" key="9">
    <source>
        <dbReference type="EMBL" id="EGV63206.1"/>
    </source>
</evidence>
<dbReference type="STRING" id="590646.G3B5F1"/>
<feature type="compositionally biased region" description="Basic and acidic residues" evidence="6">
    <location>
        <begin position="571"/>
        <end position="584"/>
    </location>
</feature>
<feature type="compositionally biased region" description="Polar residues" evidence="6">
    <location>
        <begin position="553"/>
        <end position="570"/>
    </location>
</feature>
<feature type="compositionally biased region" description="Basic and acidic residues" evidence="6">
    <location>
        <begin position="536"/>
        <end position="550"/>
    </location>
</feature>
<reference evidence="9 10" key="1">
    <citation type="journal article" date="2011" name="Proc. Natl. Acad. Sci. U.S.A.">
        <title>Comparative genomics of xylose-fermenting fungi for enhanced biofuel production.</title>
        <authorList>
            <person name="Wohlbach D.J."/>
            <person name="Kuo A."/>
            <person name="Sato T.K."/>
            <person name="Potts K.M."/>
            <person name="Salamov A.A."/>
            <person name="LaButti K.M."/>
            <person name="Sun H."/>
            <person name="Clum A."/>
            <person name="Pangilinan J.L."/>
            <person name="Lindquist E.A."/>
            <person name="Lucas S."/>
            <person name="Lapidus A."/>
            <person name="Jin M."/>
            <person name="Gunawan C."/>
            <person name="Balan V."/>
            <person name="Dale B.E."/>
            <person name="Jeffries T.W."/>
            <person name="Zinkel R."/>
            <person name="Barry K.W."/>
            <person name="Grigoriev I.V."/>
            <person name="Gasch A.P."/>
        </authorList>
    </citation>
    <scope>NUCLEOTIDE SEQUENCE [LARGE SCALE GENOMIC DNA]</scope>
    <source>
        <strain evidence="10">ATCC 10573 / BCRC 21748 / CBS 615 / JCM 9827 / NBRC 10315 / NRRL Y-1498 / VKM Y-70</strain>
    </source>
</reference>
<feature type="transmembrane region" description="Helical" evidence="7">
    <location>
        <begin position="132"/>
        <end position="153"/>
    </location>
</feature>
<feature type="transmembrane region" description="Helical" evidence="7">
    <location>
        <begin position="254"/>
        <end position="276"/>
    </location>
</feature>